<dbReference type="PROSITE" id="PS50297">
    <property type="entry name" value="ANK_REP_REGION"/>
    <property type="match status" value="1"/>
</dbReference>
<dbReference type="RefSeq" id="WP_023791012.1">
    <property type="nucleotide sequence ID" value="NC_023003.1"/>
</dbReference>
<keyword evidence="1" id="KW-0677">Repeat</keyword>
<accession>V6DF35</accession>
<protein>
    <submittedName>
        <fullName evidence="5">Ankyrin repeats containing protein</fullName>
    </submittedName>
</protein>
<feature type="repeat" description="ANK" evidence="3">
    <location>
        <begin position="227"/>
        <end position="259"/>
    </location>
</feature>
<gene>
    <name evidence="5" type="ORF">BABL1_gene_879</name>
</gene>
<dbReference type="Pfam" id="PF12796">
    <property type="entry name" value="Ank_2"/>
    <property type="match status" value="1"/>
</dbReference>
<dbReference type="InterPro" id="IPR002110">
    <property type="entry name" value="Ankyrin_rpt"/>
</dbReference>
<name>V6DF35_9BACT</name>
<dbReference type="Gene3D" id="1.25.40.20">
    <property type="entry name" value="Ankyrin repeat-containing domain"/>
    <property type="match status" value="1"/>
</dbReference>
<keyword evidence="6" id="KW-1185">Reference proteome</keyword>
<dbReference type="HOGENOM" id="CLU_982402_0_0_7"/>
<dbReference type="OrthoDB" id="407974at2"/>
<feature type="domain" description="F-box" evidence="4">
    <location>
        <begin position="87"/>
        <end position="143"/>
    </location>
</feature>
<evidence type="ECO:0000256" key="1">
    <source>
        <dbReference type="ARBA" id="ARBA00022737"/>
    </source>
</evidence>
<dbReference type="InterPro" id="IPR001810">
    <property type="entry name" value="F-box_dom"/>
</dbReference>
<evidence type="ECO:0000313" key="5">
    <source>
        <dbReference type="EMBL" id="CDK30185.1"/>
    </source>
</evidence>
<dbReference type="Proteomes" id="UP000018769">
    <property type="component" value="Chromosome I"/>
</dbReference>
<evidence type="ECO:0000259" key="4">
    <source>
        <dbReference type="PROSITE" id="PS50181"/>
    </source>
</evidence>
<proteinExistence type="predicted"/>
<dbReference type="AlphaFoldDB" id="V6DF35"/>
<dbReference type="SMART" id="SM00248">
    <property type="entry name" value="ANK"/>
    <property type="match status" value="2"/>
</dbReference>
<evidence type="ECO:0000256" key="3">
    <source>
        <dbReference type="PROSITE-ProRule" id="PRU00023"/>
    </source>
</evidence>
<dbReference type="EMBL" id="HG793133">
    <property type="protein sequence ID" value="CDK30185.1"/>
    <property type="molecule type" value="Genomic_DNA"/>
</dbReference>
<sequence>MKKVIFLLILSILTTNLISMDRCLINDYLEEKQEDDFIAICVGDTDETLSKNQEIPDFKEEDFVNVSVSDQEQDLDSDWILCKNKEIITFHELPDKIILTVLYNLYSKDLRNIILGLKNLKQVNKLLYNLINNNIGDILLNNINNLLKSSLTLNYNILVDWSCLMPKIKNLNLVILITNLLKLLDIKNNVYKRTLLIYAIIGQQEESVINTIIDILGESEINEPDAHKQTPLMYACRLGLVNIVKILLEENADINAVDNKKQTALMIAQKQGHKNIEKLFLNN</sequence>
<organism evidence="5 6">
    <name type="scientific">Candidatus Babela massiliensis</name>
    <dbReference type="NCBI Taxonomy" id="673862"/>
    <lineage>
        <taxon>Bacteria</taxon>
        <taxon>Candidatus Babelota</taxon>
        <taxon>Candidatus Babeliae</taxon>
        <taxon>Candidatus Babeliales</taxon>
        <taxon>Candidatus Babeliaceae</taxon>
        <taxon>Candidatus Babela</taxon>
    </lineage>
</organism>
<dbReference type="SUPFAM" id="SSF48403">
    <property type="entry name" value="Ankyrin repeat"/>
    <property type="match status" value="1"/>
</dbReference>
<dbReference type="PROSITE" id="PS50088">
    <property type="entry name" value="ANK_REPEAT"/>
    <property type="match status" value="1"/>
</dbReference>
<dbReference type="PANTHER" id="PTHR24171">
    <property type="entry name" value="ANKYRIN REPEAT DOMAIN-CONTAINING PROTEIN 39-RELATED"/>
    <property type="match status" value="1"/>
</dbReference>
<dbReference type="PROSITE" id="PS50181">
    <property type="entry name" value="FBOX"/>
    <property type="match status" value="1"/>
</dbReference>
<dbReference type="InterPro" id="IPR036770">
    <property type="entry name" value="Ankyrin_rpt-contain_sf"/>
</dbReference>
<dbReference type="STRING" id="673862.BABL1_gene_879"/>
<evidence type="ECO:0000313" key="6">
    <source>
        <dbReference type="Proteomes" id="UP000018769"/>
    </source>
</evidence>
<reference evidence="5 6" key="1">
    <citation type="journal article" date="2015" name="Biol. Direct">
        <title>Babela massiliensis, a representative of a widespread bacterial phylum with unusual adaptations to parasitism in amoebae.</title>
        <authorList>
            <person name="Pagnier I."/>
            <person name="Yutin N."/>
            <person name="Croce O."/>
            <person name="Makarova K.S."/>
            <person name="Wolf Y.I."/>
            <person name="Benamar S."/>
            <person name="Raoult D."/>
            <person name="Koonin E.V."/>
            <person name="La Scola B."/>
        </authorList>
    </citation>
    <scope>NUCLEOTIDE SEQUENCE [LARGE SCALE GENOMIC DNA]</scope>
    <source>
        <strain evidence="6">BABL1</strain>
    </source>
</reference>
<evidence type="ECO:0000256" key="2">
    <source>
        <dbReference type="ARBA" id="ARBA00023043"/>
    </source>
</evidence>
<dbReference type="KEGG" id="dpb:BABL1_gene_879"/>
<keyword evidence="2 3" id="KW-0040">ANK repeat</keyword>